<evidence type="ECO:0000256" key="3">
    <source>
        <dbReference type="ARBA" id="ARBA00022679"/>
    </source>
</evidence>
<dbReference type="InterPro" id="IPR048284">
    <property type="entry name" value="EryCIII-like_N"/>
</dbReference>
<dbReference type="Proteomes" id="UP000292235">
    <property type="component" value="Chromosome"/>
</dbReference>
<sequence>MRVLFATVGEPSHLYAQVPTAWALLAAGHDVRVASGPAMTEVIASAGLPPVAVGEDHGMDELLRSAEDEVGSIENEIADWSDPFDERLTWEEVLLKYQASVPYGIQPFNAPILDGLVEYARAWQPDLVVWDPITYAGAVAARVVGAAHARLLWSVDIYSTMRETWRRLAEQQPPEERHDPLGEWLAESLREYGCTFDEEVVVGQWTIDQVPDPVQFDLPLQRVPVRYVPYHTRRLTPDWVFEQPERPRVAVSGRGSLDAKLNSSVFPVAEAVRAVADLDVEVVAVLTESEQEKLGPVPDNVRLVDFVPFQTLLPTCSAVVHHGGFGAASTAGLCGTPQLLLPIKHADAWVRAQHLSRAEAGLYQHAPGATAEGIRDQVSRLLEDPAIAQGAQRLQQRIADTPTPHGIVAELEDLTHKHRART</sequence>
<dbReference type="AlphaFoldDB" id="A0A4P6Q723"/>
<dbReference type="InterPro" id="IPR030953">
    <property type="entry name" value="Glycosyl_450act"/>
</dbReference>
<keyword evidence="3 7" id="KW-0808">Transferase</keyword>
<dbReference type="Pfam" id="PF06722">
    <property type="entry name" value="EryCIII-like_C"/>
    <property type="match status" value="1"/>
</dbReference>
<keyword evidence="4" id="KW-0045">Antibiotic biosynthesis</keyword>
<dbReference type="GO" id="GO:0016758">
    <property type="term" value="F:hexosyltransferase activity"/>
    <property type="evidence" value="ECO:0007669"/>
    <property type="project" value="UniProtKB-ARBA"/>
</dbReference>
<feature type="domain" description="Erythromycin biosynthesis protein CIII-like N-terminal" evidence="6">
    <location>
        <begin position="22"/>
        <end position="253"/>
    </location>
</feature>
<dbReference type="InterPro" id="IPR010610">
    <property type="entry name" value="EryCIII-like_C"/>
</dbReference>
<keyword evidence="8" id="KW-1185">Reference proteome</keyword>
<dbReference type="Gene3D" id="3.40.50.2000">
    <property type="entry name" value="Glycogen Phosphorylase B"/>
    <property type="match status" value="2"/>
</dbReference>
<evidence type="ECO:0000256" key="1">
    <source>
        <dbReference type="ARBA" id="ARBA00006962"/>
    </source>
</evidence>
<dbReference type="PANTHER" id="PTHR48050">
    <property type="entry name" value="STEROL 3-BETA-GLUCOSYLTRANSFERASE"/>
    <property type="match status" value="1"/>
</dbReference>
<dbReference type="KEGG" id="strr:EKD16_15585"/>
<comment type="similarity">
    <text evidence="1">Belongs to the glycosyltransferase 28 family.</text>
</comment>
<protein>
    <submittedName>
        <fullName evidence="7">Desosaminyl transferase EryCIII</fullName>
        <ecNumber evidence="7">2.4.1.278</ecNumber>
    </submittedName>
</protein>
<dbReference type="NCBIfam" id="TIGR04516">
    <property type="entry name" value="glycosyl_450act"/>
    <property type="match status" value="1"/>
</dbReference>
<dbReference type="EC" id="2.4.1.278" evidence="7"/>
<evidence type="ECO:0000259" key="5">
    <source>
        <dbReference type="Pfam" id="PF06722"/>
    </source>
</evidence>
<dbReference type="OrthoDB" id="5488434at2"/>
<organism evidence="7 8">
    <name type="scientific">Streptomonospora litoralis</name>
    <dbReference type="NCBI Taxonomy" id="2498135"/>
    <lineage>
        <taxon>Bacteria</taxon>
        <taxon>Bacillati</taxon>
        <taxon>Actinomycetota</taxon>
        <taxon>Actinomycetes</taxon>
        <taxon>Streptosporangiales</taxon>
        <taxon>Nocardiopsidaceae</taxon>
        <taxon>Streptomonospora</taxon>
    </lineage>
</organism>
<evidence type="ECO:0000313" key="8">
    <source>
        <dbReference type="Proteomes" id="UP000292235"/>
    </source>
</evidence>
<dbReference type="SUPFAM" id="SSF53756">
    <property type="entry name" value="UDP-Glycosyltransferase/glycogen phosphorylase"/>
    <property type="match status" value="1"/>
</dbReference>
<feature type="domain" description="Erythromycin biosynthesis protein CIII-like C-terminal" evidence="5">
    <location>
        <begin position="272"/>
        <end position="414"/>
    </location>
</feature>
<dbReference type="GO" id="GO:0008194">
    <property type="term" value="F:UDP-glycosyltransferase activity"/>
    <property type="evidence" value="ECO:0007669"/>
    <property type="project" value="InterPro"/>
</dbReference>
<keyword evidence="2 7" id="KW-0328">Glycosyltransferase</keyword>
<evidence type="ECO:0000259" key="6">
    <source>
        <dbReference type="Pfam" id="PF21036"/>
    </source>
</evidence>
<dbReference type="FunFam" id="3.40.50.2000:FF:000072">
    <property type="entry name" value="Glycosyl transferase"/>
    <property type="match status" value="1"/>
</dbReference>
<dbReference type="InterPro" id="IPR002213">
    <property type="entry name" value="UDP_glucos_trans"/>
</dbReference>
<accession>A0A4P6Q723</accession>
<reference evidence="7 8" key="1">
    <citation type="submission" date="2019-02" db="EMBL/GenBank/DDBJ databases">
        <authorList>
            <person name="Khodamoradi S."/>
            <person name="Hahnke R.L."/>
            <person name="Kaempfer P."/>
            <person name="Schumann P."/>
            <person name="Rohde M."/>
            <person name="Steinert M."/>
            <person name="Luzhetskyy A."/>
            <person name="Wink J."/>
            <person name="Ruckert C."/>
        </authorList>
    </citation>
    <scope>NUCLEOTIDE SEQUENCE [LARGE SCALE GENOMIC DNA]</scope>
    <source>
        <strain evidence="7 8">M2</strain>
    </source>
</reference>
<evidence type="ECO:0000313" key="7">
    <source>
        <dbReference type="EMBL" id="QBI54889.1"/>
    </source>
</evidence>
<name>A0A4P6Q723_9ACTN</name>
<evidence type="ECO:0000256" key="2">
    <source>
        <dbReference type="ARBA" id="ARBA00022676"/>
    </source>
</evidence>
<proteinExistence type="inferred from homology"/>
<evidence type="ECO:0000256" key="4">
    <source>
        <dbReference type="ARBA" id="ARBA00023194"/>
    </source>
</evidence>
<dbReference type="GO" id="GO:0017000">
    <property type="term" value="P:antibiotic biosynthetic process"/>
    <property type="evidence" value="ECO:0007669"/>
    <property type="project" value="UniProtKB-KW"/>
</dbReference>
<dbReference type="EMBL" id="CP036455">
    <property type="protein sequence ID" value="QBI54889.1"/>
    <property type="molecule type" value="Genomic_DNA"/>
</dbReference>
<dbReference type="CDD" id="cd03784">
    <property type="entry name" value="GT1_Gtf-like"/>
    <property type="match status" value="1"/>
</dbReference>
<dbReference type="RefSeq" id="WP_131098987.1">
    <property type="nucleotide sequence ID" value="NZ_CP036455.1"/>
</dbReference>
<dbReference type="InterPro" id="IPR050426">
    <property type="entry name" value="Glycosyltransferase_28"/>
</dbReference>
<dbReference type="PANTHER" id="PTHR48050:SF13">
    <property type="entry name" value="STEROL 3-BETA-GLUCOSYLTRANSFERASE UGT80A2"/>
    <property type="match status" value="1"/>
</dbReference>
<gene>
    <name evidence="7" type="primary">eryCIII</name>
    <name evidence="7" type="ORF">EKD16_15585</name>
</gene>
<dbReference type="Pfam" id="PF21036">
    <property type="entry name" value="EryCIII-like_N"/>
    <property type="match status" value="1"/>
</dbReference>